<dbReference type="EMBL" id="KN833702">
    <property type="protein sequence ID" value="KIK26419.1"/>
    <property type="molecule type" value="Genomic_DNA"/>
</dbReference>
<evidence type="ECO:0000313" key="2">
    <source>
        <dbReference type="EMBL" id="KIK26419.1"/>
    </source>
</evidence>
<dbReference type="AlphaFoldDB" id="A0A0C9ZKD0"/>
<organism evidence="2 3">
    <name type="scientific">Pisolithus microcarpus 441</name>
    <dbReference type="NCBI Taxonomy" id="765257"/>
    <lineage>
        <taxon>Eukaryota</taxon>
        <taxon>Fungi</taxon>
        <taxon>Dikarya</taxon>
        <taxon>Basidiomycota</taxon>
        <taxon>Agaricomycotina</taxon>
        <taxon>Agaricomycetes</taxon>
        <taxon>Agaricomycetidae</taxon>
        <taxon>Boletales</taxon>
        <taxon>Sclerodermatineae</taxon>
        <taxon>Pisolithaceae</taxon>
        <taxon>Pisolithus</taxon>
    </lineage>
</organism>
<feature type="compositionally biased region" description="Low complexity" evidence="1">
    <location>
        <begin position="61"/>
        <end position="74"/>
    </location>
</feature>
<evidence type="ECO:0000256" key="1">
    <source>
        <dbReference type="SAM" id="MobiDB-lite"/>
    </source>
</evidence>
<sequence length="152" mass="16224">MSPLHDITDVQFEGEDNMVVKPTLSPPSNAPSPSSPANVPLPLSPLMTPPTSQPATPPAGPSSSSSDPSIPASTQCTTRGIKFPPGYYSRNAFNHNKHINAVWETAEDDKEGLLLCEELGTATEHADVPLEDDKPTVTEALHQQNPGFDPQM</sequence>
<dbReference type="HOGENOM" id="CLU_1723106_0_0_1"/>
<feature type="compositionally biased region" description="Pro residues" evidence="1">
    <location>
        <begin position="47"/>
        <end position="60"/>
    </location>
</feature>
<proteinExistence type="predicted"/>
<reference evidence="3" key="2">
    <citation type="submission" date="2015-01" db="EMBL/GenBank/DDBJ databases">
        <title>Evolutionary Origins and Diversification of the Mycorrhizal Mutualists.</title>
        <authorList>
            <consortium name="DOE Joint Genome Institute"/>
            <consortium name="Mycorrhizal Genomics Consortium"/>
            <person name="Kohler A."/>
            <person name="Kuo A."/>
            <person name="Nagy L.G."/>
            <person name="Floudas D."/>
            <person name="Copeland A."/>
            <person name="Barry K.W."/>
            <person name="Cichocki N."/>
            <person name="Veneault-Fourrey C."/>
            <person name="LaButti K."/>
            <person name="Lindquist E.A."/>
            <person name="Lipzen A."/>
            <person name="Lundell T."/>
            <person name="Morin E."/>
            <person name="Murat C."/>
            <person name="Riley R."/>
            <person name="Ohm R."/>
            <person name="Sun H."/>
            <person name="Tunlid A."/>
            <person name="Henrissat B."/>
            <person name="Grigoriev I.V."/>
            <person name="Hibbett D.S."/>
            <person name="Martin F."/>
        </authorList>
    </citation>
    <scope>NUCLEOTIDE SEQUENCE [LARGE SCALE GENOMIC DNA]</scope>
    <source>
        <strain evidence="3">441</strain>
    </source>
</reference>
<dbReference type="Proteomes" id="UP000054018">
    <property type="component" value="Unassembled WGS sequence"/>
</dbReference>
<feature type="compositionally biased region" description="Pro residues" evidence="1">
    <location>
        <begin position="24"/>
        <end position="34"/>
    </location>
</feature>
<gene>
    <name evidence="2" type="ORF">PISMIDRAFT_9052</name>
</gene>
<protein>
    <submittedName>
        <fullName evidence="2">Uncharacterized protein</fullName>
    </submittedName>
</protein>
<feature type="compositionally biased region" description="Low complexity" evidence="1">
    <location>
        <begin position="35"/>
        <end position="46"/>
    </location>
</feature>
<feature type="region of interest" description="Disordered" evidence="1">
    <location>
        <begin position="1"/>
        <end position="81"/>
    </location>
</feature>
<name>A0A0C9ZKD0_9AGAM</name>
<evidence type="ECO:0000313" key="3">
    <source>
        <dbReference type="Proteomes" id="UP000054018"/>
    </source>
</evidence>
<reference evidence="2 3" key="1">
    <citation type="submission" date="2014-04" db="EMBL/GenBank/DDBJ databases">
        <authorList>
            <consortium name="DOE Joint Genome Institute"/>
            <person name="Kuo A."/>
            <person name="Kohler A."/>
            <person name="Costa M.D."/>
            <person name="Nagy L.G."/>
            <person name="Floudas D."/>
            <person name="Copeland A."/>
            <person name="Barry K.W."/>
            <person name="Cichocki N."/>
            <person name="Veneault-Fourrey C."/>
            <person name="LaButti K."/>
            <person name="Lindquist E.A."/>
            <person name="Lipzen A."/>
            <person name="Lundell T."/>
            <person name="Morin E."/>
            <person name="Murat C."/>
            <person name="Sun H."/>
            <person name="Tunlid A."/>
            <person name="Henrissat B."/>
            <person name="Grigoriev I.V."/>
            <person name="Hibbett D.S."/>
            <person name="Martin F."/>
            <person name="Nordberg H.P."/>
            <person name="Cantor M.N."/>
            <person name="Hua S.X."/>
        </authorList>
    </citation>
    <scope>NUCLEOTIDE SEQUENCE [LARGE SCALE GENOMIC DNA]</scope>
    <source>
        <strain evidence="2 3">441</strain>
    </source>
</reference>
<keyword evidence="3" id="KW-1185">Reference proteome</keyword>
<accession>A0A0C9ZKD0</accession>